<name>A0ABR6BZ46_9PSEU</name>
<feature type="compositionally biased region" description="Basic and acidic residues" evidence="1">
    <location>
        <begin position="1"/>
        <end position="24"/>
    </location>
</feature>
<keyword evidence="3" id="KW-1185">Reference proteome</keyword>
<proteinExistence type="predicted"/>
<comment type="caution">
    <text evidence="2">The sequence shown here is derived from an EMBL/GenBank/DDBJ whole genome shotgun (WGS) entry which is preliminary data.</text>
</comment>
<protein>
    <submittedName>
        <fullName evidence="2">Uncharacterized protein</fullName>
    </submittedName>
</protein>
<dbReference type="Proteomes" id="UP000517916">
    <property type="component" value="Unassembled WGS sequence"/>
</dbReference>
<feature type="region of interest" description="Disordered" evidence="1">
    <location>
        <begin position="1"/>
        <end position="33"/>
    </location>
</feature>
<reference evidence="2 3" key="1">
    <citation type="submission" date="2020-08" db="EMBL/GenBank/DDBJ databases">
        <title>Genomic Encyclopedia of Archaeal and Bacterial Type Strains, Phase II (KMG-II): from individual species to whole genera.</title>
        <authorList>
            <person name="Goeker M."/>
        </authorList>
    </citation>
    <scope>NUCLEOTIDE SEQUENCE [LARGE SCALE GENOMIC DNA]</scope>
    <source>
        <strain evidence="2 3">DSM 43850</strain>
    </source>
</reference>
<evidence type="ECO:0000313" key="2">
    <source>
        <dbReference type="EMBL" id="MBA8932174.1"/>
    </source>
</evidence>
<sequence>MGRHDPSRDGDVHPDTTIDPKDFEQDTADDDDD</sequence>
<evidence type="ECO:0000313" key="3">
    <source>
        <dbReference type="Proteomes" id="UP000517916"/>
    </source>
</evidence>
<organism evidence="2 3">
    <name type="scientific">Kutzneria viridogrisea</name>
    <dbReference type="NCBI Taxonomy" id="47990"/>
    <lineage>
        <taxon>Bacteria</taxon>
        <taxon>Bacillati</taxon>
        <taxon>Actinomycetota</taxon>
        <taxon>Actinomycetes</taxon>
        <taxon>Pseudonocardiales</taxon>
        <taxon>Pseudonocardiaceae</taxon>
        <taxon>Kutzneria</taxon>
    </lineage>
</organism>
<accession>A0ABR6BZ46</accession>
<evidence type="ECO:0000256" key="1">
    <source>
        <dbReference type="SAM" id="MobiDB-lite"/>
    </source>
</evidence>
<gene>
    <name evidence="2" type="ORF">BC739_009433</name>
</gene>
<dbReference type="EMBL" id="JACJID010000011">
    <property type="protein sequence ID" value="MBA8932174.1"/>
    <property type="molecule type" value="Genomic_DNA"/>
</dbReference>